<dbReference type="InterPro" id="IPR050333">
    <property type="entry name" value="SLRP"/>
</dbReference>
<evidence type="ECO:0000313" key="4">
    <source>
        <dbReference type="EMBL" id="CAG5088267.1"/>
    </source>
</evidence>
<dbReference type="SUPFAM" id="SSF52058">
    <property type="entry name" value="L domain-like"/>
    <property type="match status" value="2"/>
</dbReference>
<keyword evidence="2" id="KW-0677">Repeat</keyword>
<dbReference type="PROSITE" id="PS51450">
    <property type="entry name" value="LRR"/>
    <property type="match status" value="2"/>
</dbReference>
<dbReference type="EMBL" id="OU015568">
    <property type="protein sequence ID" value="CAG5088267.1"/>
    <property type="molecule type" value="Genomic_DNA"/>
</dbReference>
<keyword evidence="3" id="KW-0732">Signal</keyword>
<evidence type="ECO:0000313" key="5">
    <source>
        <dbReference type="Proteomes" id="UP001158576"/>
    </source>
</evidence>
<dbReference type="InterPro" id="IPR032675">
    <property type="entry name" value="LRR_dom_sf"/>
</dbReference>
<proteinExistence type="predicted"/>
<reference evidence="4 5" key="1">
    <citation type="submission" date="2021-04" db="EMBL/GenBank/DDBJ databases">
        <authorList>
            <person name="Bliznina A."/>
        </authorList>
    </citation>
    <scope>NUCLEOTIDE SEQUENCE [LARGE SCALE GENOMIC DNA]</scope>
</reference>
<keyword evidence="1" id="KW-0433">Leucine-rich repeat</keyword>
<dbReference type="PANTHER" id="PTHR45712:SF22">
    <property type="entry name" value="INSULIN-LIKE GROWTH FACTOR-BINDING PROTEIN COMPLEX ACID LABILE SUBUNIT"/>
    <property type="match status" value="1"/>
</dbReference>
<dbReference type="Pfam" id="PF13855">
    <property type="entry name" value="LRR_8"/>
    <property type="match status" value="1"/>
</dbReference>
<evidence type="ECO:0000256" key="3">
    <source>
        <dbReference type="SAM" id="SignalP"/>
    </source>
</evidence>
<dbReference type="SMART" id="SM00369">
    <property type="entry name" value="LRR_TYP"/>
    <property type="match status" value="6"/>
</dbReference>
<organism evidence="4 5">
    <name type="scientific">Oikopleura dioica</name>
    <name type="common">Tunicate</name>
    <dbReference type="NCBI Taxonomy" id="34765"/>
    <lineage>
        <taxon>Eukaryota</taxon>
        <taxon>Metazoa</taxon>
        <taxon>Chordata</taxon>
        <taxon>Tunicata</taxon>
        <taxon>Appendicularia</taxon>
        <taxon>Copelata</taxon>
        <taxon>Oikopleuridae</taxon>
        <taxon>Oikopleura</taxon>
    </lineage>
</organism>
<dbReference type="InterPro" id="IPR003591">
    <property type="entry name" value="Leu-rich_rpt_typical-subtyp"/>
</dbReference>
<feature type="chain" id="PRO_5046380754" evidence="3">
    <location>
        <begin position="19"/>
        <end position="528"/>
    </location>
</feature>
<name>A0ABN7RXR3_OIKDI</name>
<accession>A0ABN7RXR3</accession>
<evidence type="ECO:0000256" key="2">
    <source>
        <dbReference type="ARBA" id="ARBA00022737"/>
    </source>
</evidence>
<protein>
    <submittedName>
        <fullName evidence="4">Oidioi.mRNA.OKI2018_I69.PAR.g11793.t1.cds</fullName>
    </submittedName>
</protein>
<sequence length="528" mass="59938">MRIFIFLISCAFSSEILASGIQFEFPEFNGIRLFCPIDELKKTNAHPNCTDSAFKKSECSFSCDEGQKYTDSRGHAHPLTSRCTCQRAQCNWNPPLAKCRSVGEVNKRKLMPKLSEISQADENEGEVVGLIFDLIVPGDADEIIFKNSHLHVIPDNLLQGTYKLIYVDFSNNFLKTVPVELFRKTDLVTNIDLSFNQISFLPSGIFDNLGKLEVLDLSHNNLKKINQDMSSLFKLIDISLSFNNLEEVDENDLVLPGSVEYLHLQNNRISKMSPNIFPFALYNIDLSNNLLKDDFEESFKGAPNLVGLNVDNNLLERFPTKKYPNLRRAELSGNKIKLSGSENLAVKMPLLEKLNLARNQITSLPATFLPEKCDVLKLINFKENGLTELANDELACESLNHILFGRNKLTSIPTDLVNINSRIIDFSYNDIPEIADDFSDYGDYLRHVYMHRNNLSSFPRALLYGKPKLRDVDFSNNEITRIADADNKDLEELYKSGFLEKIDLRGNIDLFPFMNFAFVGPDAEEATR</sequence>
<dbReference type="Proteomes" id="UP001158576">
    <property type="component" value="Chromosome PAR"/>
</dbReference>
<dbReference type="PANTHER" id="PTHR45712">
    <property type="entry name" value="AGAP008170-PA"/>
    <property type="match status" value="1"/>
</dbReference>
<evidence type="ECO:0000256" key="1">
    <source>
        <dbReference type="ARBA" id="ARBA00022614"/>
    </source>
</evidence>
<dbReference type="Gene3D" id="3.80.10.10">
    <property type="entry name" value="Ribonuclease Inhibitor"/>
    <property type="match status" value="3"/>
</dbReference>
<gene>
    <name evidence="4" type="ORF">OKIOD_LOCUS3351</name>
</gene>
<dbReference type="InterPro" id="IPR001611">
    <property type="entry name" value="Leu-rich_rpt"/>
</dbReference>
<keyword evidence="5" id="KW-1185">Reference proteome</keyword>
<feature type="signal peptide" evidence="3">
    <location>
        <begin position="1"/>
        <end position="18"/>
    </location>
</feature>